<dbReference type="InterPro" id="IPR013536">
    <property type="entry name" value="WLM_dom"/>
</dbReference>
<accession>A0A2U1L235</accession>
<dbReference type="OrthoDB" id="261960at2759"/>
<sequence>MSNIGDLHKVWEIRTLKKKVGAEEARKFLEKIAKQVQPIMRNHKWRVKVLSEMCPKNANLLGLNVNHGAHVKLRLRRPNTDWDFYPFDEVLDTMLHELCHNAIGPHNVAFYKLWDDLRKECEDLMSKGISGSGDGFDLPGRRLGGFTRQPPLSSLRQTALSAAENRVRLGTLLPTGPKRLGGDKSIMSALTPVQAAAMAAERRYQDDIWCGLEEIVDEEESGTGVPQDRMGQNSKYAASSSGLSANTNAKSQKRSRQLDNDSNCCDGHPGSSFVDLTDAPSVSNSAVTNDVTNKRSCQTERGTTRPSSCDLEKNCIDLTSDVSTVESASNTESSVWECMACTLLNPSLAPICELCGTLKPKAVEDKYKTWSCKFCTLENIVKLEKCGACGQWRYSNGQPIGTPSPNVGT</sequence>
<dbReference type="SMART" id="SM00547">
    <property type="entry name" value="ZnF_RBZ"/>
    <property type="match status" value="2"/>
</dbReference>
<evidence type="ECO:0000256" key="1">
    <source>
        <dbReference type="ARBA" id="ARBA00022723"/>
    </source>
</evidence>
<dbReference type="Pfam" id="PF08325">
    <property type="entry name" value="WLM"/>
    <property type="match status" value="1"/>
</dbReference>
<dbReference type="SUPFAM" id="SSF90209">
    <property type="entry name" value="Ran binding protein zinc finger-like"/>
    <property type="match status" value="1"/>
</dbReference>
<dbReference type="PROSITE" id="PS51397">
    <property type="entry name" value="WLM"/>
    <property type="match status" value="1"/>
</dbReference>
<dbReference type="InterPro" id="IPR053000">
    <property type="entry name" value="WSS1-like_metalloprotease"/>
</dbReference>
<evidence type="ECO:0000259" key="7">
    <source>
        <dbReference type="PROSITE" id="PS51397"/>
    </source>
</evidence>
<comment type="caution">
    <text evidence="8">The sequence shown here is derived from an EMBL/GenBank/DDBJ whole genome shotgun (WGS) entry which is preliminary data.</text>
</comment>
<feature type="compositionally biased region" description="Polar residues" evidence="5">
    <location>
        <begin position="230"/>
        <end position="250"/>
    </location>
</feature>
<feature type="region of interest" description="Disordered" evidence="5">
    <location>
        <begin position="219"/>
        <end position="261"/>
    </location>
</feature>
<feature type="domain" description="WLM" evidence="7">
    <location>
        <begin position="1"/>
        <end position="205"/>
    </location>
</feature>
<protein>
    <submittedName>
        <fullName evidence="8">WLM-like protein</fullName>
    </submittedName>
</protein>
<name>A0A2U1L235_ARTAN</name>
<dbReference type="GO" id="GO:0005634">
    <property type="term" value="C:nucleus"/>
    <property type="evidence" value="ECO:0007669"/>
    <property type="project" value="TreeGrafter"/>
</dbReference>
<dbReference type="PROSITE" id="PS01358">
    <property type="entry name" value="ZF_RANBP2_1"/>
    <property type="match status" value="2"/>
</dbReference>
<dbReference type="InterPro" id="IPR001876">
    <property type="entry name" value="Znf_RanBP2"/>
</dbReference>
<dbReference type="GO" id="GO:0008270">
    <property type="term" value="F:zinc ion binding"/>
    <property type="evidence" value="ECO:0007669"/>
    <property type="project" value="UniProtKB-KW"/>
</dbReference>
<dbReference type="Proteomes" id="UP000245207">
    <property type="component" value="Unassembled WGS sequence"/>
</dbReference>
<evidence type="ECO:0000256" key="5">
    <source>
        <dbReference type="SAM" id="MobiDB-lite"/>
    </source>
</evidence>
<dbReference type="InterPro" id="IPR036443">
    <property type="entry name" value="Znf_RanBP2_sf"/>
</dbReference>
<dbReference type="PANTHER" id="PTHR46622">
    <property type="entry name" value="DNA-DEPENDENT METALLOPROTEASE WSS1"/>
    <property type="match status" value="1"/>
</dbReference>
<evidence type="ECO:0000259" key="6">
    <source>
        <dbReference type="PROSITE" id="PS50199"/>
    </source>
</evidence>
<keyword evidence="1" id="KW-0479">Metal-binding</keyword>
<keyword evidence="2 4" id="KW-0863">Zinc-finger</keyword>
<keyword evidence="9" id="KW-1185">Reference proteome</keyword>
<dbReference type="EMBL" id="PKPP01012041">
    <property type="protein sequence ID" value="PWA43063.1"/>
    <property type="molecule type" value="Genomic_DNA"/>
</dbReference>
<dbReference type="PANTHER" id="PTHR46622:SF3">
    <property type="entry name" value="ZINC ION BINDING PROTEIN"/>
    <property type="match status" value="1"/>
</dbReference>
<dbReference type="PROSITE" id="PS50199">
    <property type="entry name" value="ZF_RANBP2_2"/>
    <property type="match status" value="2"/>
</dbReference>
<evidence type="ECO:0000256" key="2">
    <source>
        <dbReference type="ARBA" id="ARBA00022771"/>
    </source>
</evidence>
<dbReference type="AlphaFoldDB" id="A0A2U1L235"/>
<gene>
    <name evidence="8" type="ORF">CTI12_AA539420</name>
</gene>
<proteinExistence type="predicted"/>
<feature type="domain" description="RanBP2-type" evidence="6">
    <location>
        <begin position="366"/>
        <end position="395"/>
    </location>
</feature>
<feature type="domain" description="RanBP2-type" evidence="6">
    <location>
        <begin position="332"/>
        <end position="361"/>
    </location>
</feature>
<dbReference type="GO" id="GO:0008237">
    <property type="term" value="F:metallopeptidase activity"/>
    <property type="evidence" value="ECO:0007669"/>
    <property type="project" value="TreeGrafter"/>
</dbReference>
<reference evidence="8 9" key="1">
    <citation type="journal article" date="2018" name="Mol. Plant">
        <title>The genome of Artemisia annua provides insight into the evolution of Asteraceae family and artemisinin biosynthesis.</title>
        <authorList>
            <person name="Shen Q."/>
            <person name="Zhang L."/>
            <person name="Liao Z."/>
            <person name="Wang S."/>
            <person name="Yan T."/>
            <person name="Shi P."/>
            <person name="Liu M."/>
            <person name="Fu X."/>
            <person name="Pan Q."/>
            <person name="Wang Y."/>
            <person name="Lv Z."/>
            <person name="Lu X."/>
            <person name="Zhang F."/>
            <person name="Jiang W."/>
            <person name="Ma Y."/>
            <person name="Chen M."/>
            <person name="Hao X."/>
            <person name="Li L."/>
            <person name="Tang Y."/>
            <person name="Lv G."/>
            <person name="Zhou Y."/>
            <person name="Sun X."/>
            <person name="Brodelius P.E."/>
            <person name="Rose J.K.C."/>
            <person name="Tang K."/>
        </authorList>
    </citation>
    <scope>NUCLEOTIDE SEQUENCE [LARGE SCALE GENOMIC DNA]</scope>
    <source>
        <strain evidence="9">cv. Huhao1</strain>
        <tissue evidence="8">Leaf</tissue>
    </source>
</reference>
<evidence type="ECO:0000256" key="3">
    <source>
        <dbReference type="ARBA" id="ARBA00022833"/>
    </source>
</evidence>
<keyword evidence="3" id="KW-0862">Zinc</keyword>
<dbReference type="Gene3D" id="2.30.30.380">
    <property type="entry name" value="Zn-finger domain of Sec23/24"/>
    <property type="match status" value="1"/>
</dbReference>
<organism evidence="8 9">
    <name type="scientific">Artemisia annua</name>
    <name type="common">Sweet wormwood</name>
    <dbReference type="NCBI Taxonomy" id="35608"/>
    <lineage>
        <taxon>Eukaryota</taxon>
        <taxon>Viridiplantae</taxon>
        <taxon>Streptophyta</taxon>
        <taxon>Embryophyta</taxon>
        <taxon>Tracheophyta</taxon>
        <taxon>Spermatophyta</taxon>
        <taxon>Magnoliopsida</taxon>
        <taxon>eudicotyledons</taxon>
        <taxon>Gunneridae</taxon>
        <taxon>Pentapetalae</taxon>
        <taxon>asterids</taxon>
        <taxon>campanulids</taxon>
        <taxon>Asterales</taxon>
        <taxon>Asteraceae</taxon>
        <taxon>Asteroideae</taxon>
        <taxon>Anthemideae</taxon>
        <taxon>Artemisiinae</taxon>
        <taxon>Artemisia</taxon>
    </lineage>
</organism>
<dbReference type="STRING" id="35608.A0A2U1L235"/>
<dbReference type="GO" id="GO:0006281">
    <property type="term" value="P:DNA repair"/>
    <property type="evidence" value="ECO:0007669"/>
    <property type="project" value="TreeGrafter"/>
</dbReference>
<evidence type="ECO:0000256" key="4">
    <source>
        <dbReference type="PROSITE-ProRule" id="PRU00322"/>
    </source>
</evidence>
<evidence type="ECO:0000313" key="9">
    <source>
        <dbReference type="Proteomes" id="UP000245207"/>
    </source>
</evidence>
<evidence type="ECO:0000313" key="8">
    <source>
        <dbReference type="EMBL" id="PWA43063.1"/>
    </source>
</evidence>